<comment type="cofactor">
    <cofactor evidence="7">
        <name>Mg(2+)</name>
        <dbReference type="ChEBI" id="CHEBI:18420"/>
    </cofactor>
</comment>
<comment type="subunit">
    <text evidence="7">Homodimer.</text>
</comment>
<comment type="catalytic activity">
    <reaction evidence="7">
        <text>orotidine 5'-phosphate + diphosphate = orotate + 5-phospho-alpha-D-ribose 1-diphosphate</text>
        <dbReference type="Rhea" id="RHEA:10380"/>
        <dbReference type="ChEBI" id="CHEBI:30839"/>
        <dbReference type="ChEBI" id="CHEBI:33019"/>
        <dbReference type="ChEBI" id="CHEBI:57538"/>
        <dbReference type="ChEBI" id="CHEBI:58017"/>
        <dbReference type="EC" id="2.4.2.10"/>
    </reaction>
</comment>
<proteinExistence type="inferred from homology"/>
<sequence>MVNNVVKKRLLQIIKEKAVFHSSVILSSGRVSGYYIDARKITLSAEGSYLVAKLIFDLIKDEGIDAVGGPTVGADPIVGAVIYLSYLNNFPLQGFIVRKEAKKHGLQKLIEGPDLKKGCRVVIVDDVITTGSSTLMAAKAIENLGCKVVKIIALVDRLEGGKKNLEQSGFKLVSLFTAKDLSIDQ</sequence>
<feature type="domain" description="Phosphoribosyltransferase" evidence="8">
    <location>
        <begin position="50"/>
        <end position="164"/>
    </location>
</feature>
<keyword evidence="5 7" id="KW-0460">Magnesium</keyword>
<dbReference type="InterPro" id="IPR000836">
    <property type="entry name" value="PRTase_dom"/>
</dbReference>
<evidence type="ECO:0000256" key="3">
    <source>
        <dbReference type="ARBA" id="ARBA00022676"/>
    </source>
</evidence>
<feature type="binding site" evidence="7">
    <location>
        <position position="104"/>
    </location>
    <ligand>
        <name>5-phospho-alpha-D-ribose 1-diphosphate</name>
        <dbReference type="ChEBI" id="CHEBI:58017"/>
        <note>ligand shared between dimeric partners</note>
    </ligand>
</feature>
<dbReference type="CDD" id="cd06223">
    <property type="entry name" value="PRTases_typeI"/>
    <property type="match status" value="1"/>
</dbReference>
<comment type="function">
    <text evidence="7">Catalyzes the transfer of a ribosyl phosphate group from 5-phosphoribose 1-diphosphate to orotate, leading to the formation of orotidine monophosphate (OMP).</text>
</comment>
<dbReference type="PANTHER" id="PTHR19278">
    <property type="entry name" value="OROTATE PHOSPHORIBOSYLTRANSFERASE"/>
    <property type="match status" value="1"/>
</dbReference>
<protein>
    <recommendedName>
        <fullName evidence="2 7">Orotate phosphoribosyltransferase</fullName>
        <shortName evidence="7">OPRT</shortName>
        <shortName evidence="7">OPRTase</shortName>
        <ecNumber evidence="2 7">2.4.2.10</ecNumber>
    </recommendedName>
</protein>
<feature type="binding site" description="in other chain" evidence="7">
    <location>
        <position position="99"/>
    </location>
    <ligand>
        <name>5-phospho-alpha-D-ribose 1-diphosphate</name>
        <dbReference type="ChEBI" id="CHEBI:58017"/>
        <note>ligand shared between dimeric partners</note>
    </ligand>
</feature>
<keyword evidence="3 7" id="KW-0328">Glycosyltransferase</keyword>
<dbReference type="SUPFAM" id="SSF53271">
    <property type="entry name" value="PRTase-like"/>
    <property type="match status" value="1"/>
</dbReference>
<comment type="caution">
    <text evidence="7">Lacks conserved residue(s) required for the propagation of feature annotation.</text>
</comment>
<dbReference type="InterPro" id="IPR029057">
    <property type="entry name" value="PRTase-like"/>
</dbReference>
<dbReference type="NCBIfam" id="TIGR00336">
    <property type="entry name" value="pyrE"/>
    <property type="match status" value="1"/>
</dbReference>
<feature type="binding site" evidence="7">
    <location>
        <position position="129"/>
    </location>
    <ligand>
        <name>orotate</name>
        <dbReference type="ChEBI" id="CHEBI:30839"/>
    </ligand>
</feature>
<dbReference type="InterPro" id="IPR023031">
    <property type="entry name" value="OPRT"/>
</dbReference>
<evidence type="ECO:0000256" key="6">
    <source>
        <dbReference type="ARBA" id="ARBA00022975"/>
    </source>
</evidence>
<dbReference type="PANTHER" id="PTHR19278:SF9">
    <property type="entry name" value="URIDINE 5'-MONOPHOSPHATE SYNTHASE"/>
    <property type="match status" value="1"/>
</dbReference>
<dbReference type="InterPro" id="IPR004467">
    <property type="entry name" value="Or_phspho_trans_dom"/>
</dbReference>
<name>A0A7V0N296_UNCAE</name>
<evidence type="ECO:0000256" key="5">
    <source>
        <dbReference type="ARBA" id="ARBA00022842"/>
    </source>
</evidence>
<feature type="binding site" evidence="7">
    <location>
        <position position="102"/>
    </location>
    <ligand>
        <name>5-phospho-alpha-D-ribose 1-diphosphate</name>
        <dbReference type="ChEBI" id="CHEBI:58017"/>
        <note>ligand shared between dimeric partners</note>
    </ligand>
</feature>
<evidence type="ECO:0000259" key="8">
    <source>
        <dbReference type="Pfam" id="PF00156"/>
    </source>
</evidence>
<comment type="caution">
    <text evidence="9">The sequence shown here is derived from an EMBL/GenBank/DDBJ whole genome shotgun (WGS) entry which is preliminary data.</text>
</comment>
<feature type="binding site" evidence="7">
    <location>
        <position position="98"/>
    </location>
    <ligand>
        <name>5-phospho-alpha-D-ribose 1-diphosphate</name>
        <dbReference type="ChEBI" id="CHEBI:58017"/>
        <note>ligand shared between dimeric partners</note>
    </ligand>
</feature>
<dbReference type="GO" id="GO:0000287">
    <property type="term" value="F:magnesium ion binding"/>
    <property type="evidence" value="ECO:0007669"/>
    <property type="project" value="UniProtKB-UniRule"/>
</dbReference>
<evidence type="ECO:0000256" key="7">
    <source>
        <dbReference type="HAMAP-Rule" id="MF_01208"/>
    </source>
</evidence>
<gene>
    <name evidence="7 9" type="primary">pyrE</name>
    <name evidence="9" type="ORF">ENG47_06230</name>
</gene>
<organism evidence="9">
    <name type="scientific">Aerophobetes bacterium</name>
    <dbReference type="NCBI Taxonomy" id="2030807"/>
    <lineage>
        <taxon>Bacteria</taxon>
        <taxon>Candidatus Aerophobota</taxon>
    </lineage>
</organism>
<dbReference type="AlphaFoldDB" id="A0A7V0N296"/>
<comment type="pathway">
    <text evidence="1 7">Pyrimidine metabolism; UMP biosynthesis via de novo pathway; UMP from orotate: step 1/2.</text>
</comment>
<dbReference type="Pfam" id="PF00156">
    <property type="entry name" value="Pribosyltran"/>
    <property type="match status" value="1"/>
</dbReference>
<dbReference type="UniPathway" id="UPA00070">
    <property type="reaction ID" value="UER00119"/>
</dbReference>
<dbReference type="Gene3D" id="3.40.50.2020">
    <property type="match status" value="1"/>
</dbReference>
<evidence type="ECO:0000256" key="2">
    <source>
        <dbReference type="ARBA" id="ARBA00011971"/>
    </source>
</evidence>
<dbReference type="HAMAP" id="MF_01208">
    <property type="entry name" value="PyrE"/>
    <property type="match status" value="1"/>
</dbReference>
<dbReference type="EC" id="2.4.2.10" evidence="2 7"/>
<comment type="similarity">
    <text evidence="7">Belongs to the purine/pyrimidine phosphoribosyltransferase family. PyrE subfamily.</text>
</comment>
<accession>A0A7V0N296</accession>
<feature type="binding site" description="in other chain" evidence="7">
    <location>
        <begin position="125"/>
        <end position="133"/>
    </location>
    <ligand>
        <name>5-phospho-alpha-D-ribose 1-diphosphate</name>
        <dbReference type="ChEBI" id="CHEBI:58017"/>
        <note>ligand shared between dimeric partners</note>
    </ligand>
</feature>
<keyword evidence="4 7" id="KW-0808">Transferase</keyword>
<reference evidence="9" key="1">
    <citation type="journal article" date="2020" name="mSystems">
        <title>Genome- and Community-Level Interaction Insights into Carbon Utilization and Element Cycling Functions of Hydrothermarchaeota in Hydrothermal Sediment.</title>
        <authorList>
            <person name="Zhou Z."/>
            <person name="Liu Y."/>
            <person name="Xu W."/>
            <person name="Pan J."/>
            <person name="Luo Z.H."/>
            <person name="Li M."/>
        </authorList>
    </citation>
    <scope>NUCLEOTIDE SEQUENCE [LARGE SCALE GENOMIC DNA]</scope>
    <source>
        <strain evidence="9">HyVt-219</strain>
    </source>
</reference>
<keyword evidence="6 7" id="KW-0665">Pyrimidine biosynthesis</keyword>
<evidence type="ECO:0000256" key="1">
    <source>
        <dbReference type="ARBA" id="ARBA00004889"/>
    </source>
</evidence>
<evidence type="ECO:0000256" key="4">
    <source>
        <dbReference type="ARBA" id="ARBA00022679"/>
    </source>
</evidence>
<dbReference type="GO" id="GO:0004588">
    <property type="term" value="F:orotate phosphoribosyltransferase activity"/>
    <property type="evidence" value="ECO:0007669"/>
    <property type="project" value="UniProtKB-UniRule"/>
</dbReference>
<dbReference type="FunFam" id="3.40.50.2020:FF:000029">
    <property type="entry name" value="Orotate phosphoribosyltransferase"/>
    <property type="match status" value="1"/>
</dbReference>
<dbReference type="Proteomes" id="UP000885660">
    <property type="component" value="Unassembled WGS sequence"/>
</dbReference>
<dbReference type="GO" id="GO:0044205">
    <property type="term" value="P:'de novo' UMP biosynthetic process"/>
    <property type="evidence" value="ECO:0007669"/>
    <property type="project" value="UniProtKB-UniRule"/>
</dbReference>
<evidence type="ECO:0000313" key="9">
    <source>
        <dbReference type="EMBL" id="HDN85331.1"/>
    </source>
</evidence>
<feature type="binding site" evidence="7">
    <location>
        <position position="157"/>
    </location>
    <ligand>
        <name>orotate</name>
        <dbReference type="ChEBI" id="CHEBI:30839"/>
    </ligand>
</feature>
<dbReference type="EMBL" id="DRBC01000376">
    <property type="protein sequence ID" value="HDN85331.1"/>
    <property type="molecule type" value="Genomic_DNA"/>
</dbReference>
<dbReference type="GO" id="GO:0019856">
    <property type="term" value="P:pyrimidine nucleobase biosynthetic process"/>
    <property type="evidence" value="ECO:0007669"/>
    <property type="project" value="TreeGrafter"/>
</dbReference>